<organism evidence="3 4">
    <name type="scientific">Monascus purpureus</name>
    <name type="common">Red mold</name>
    <name type="synonym">Monascus anka</name>
    <dbReference type="NCBI Taxonomy" id="5098"/>
    <lineage>
        <taxon>Eukaryota</taxon>
        <taxon>Fungi</taxon>
        <taxon>Dikarya</taxon>
        <taxon>Ascomycota</taxon>
        <taxon>Pezizomycotina</taxon>
        <taxon>Eurotiomycetes</taxon>
        <taxon>Eurotiomycetidae</taxon>
        <taxon>Eurotiales</taxon>
        <taxon>Aspergillaceae</taxon>
        <taxon>Monascus</taxon>
    </lineage>
</organism>
<dbReference type="CDD" id="cd09917">
    <property type="entry name" value="F-box_SF"/>
    <property type="match status" value="1"/>
</dbReference>
<dbReference type="Proteomes" id="UP000319663">
    <property type="component" value="Unassembled WGS sequence"/>
</dbReference>
<evidence type="ECO:0000259" key="2">
    <source>
        <dbReference type="PROSITE" id="PS50181"/>
    </source>
</evidence>
<dbReference type="STRING" id="5098.A0A507QTU3"/>
<feature type="domain" description="F-box" evidence="2">
    <location>
        <begin position="1"/>
        <end position="44"/>
    </location>
</feature>
<evidence type="ECO:0000313" key="4">
    <source>
        <dbReference type="Proteomes" id="UP000319663"/>
    </source>
</evidence>
<comment type="caution">
    <text evidence="3">The sequence shown here is derived from an EMBL/GenBank/DDBJ whole genome shotgun (WGS) entry which is preliminary data.</text>
</comment>
<dbReference type="PROSITE" id="PS50181">
    <property type="entry name" value="FBOX"/>
    <property type="match status" value="1"/>
</dbReference>
<accession>A0A507QTU3</accession>
<dbReference type="EMBL" id="VIFY01000079">
    <property type="protein sequence ID" value="TQB71583.1"/>
    <property type="molecule type" value="Genomic_DNA"/>
</dbReference>
<reference evidence="3 4" key="1">
    <citation type="submission" date="2019-06" db="EMBL/GenBank/DDBJ databases">
        <title>Wine fermentation using esterase from Monascus purpureus.</title>
        <authorList>
            <person name="Geng C."/>
            <person name="Zhang Y."/>
        </authorList>
    </citation>
    <scope>NUCLEOTIDE SEQUENCE [LARGE SCALE GENOMIC DNA]</scope>
    <source>
        <strain evidence="3">HQ1</strain>
    </source>
</reference>
<sequence>MIFDMPYDILLLIIGELPVRDLKNLALSSKAAYRLLFPELFKHFAVEAGERPFLTIPTESFSKSYFLDNGERRVFNPLDYVRHFGVGAPIREFLADRCFLEEGHLLQDSASEIDEDDLQYMEIHERLMFRLSKLGEFLHPSIPDQSLQSFRWSFGCCIPQAFLGSSGYLPVCQNRITSLTLVLDGSCVHADSLAGMPGLRQLRHLAWSGIGSNDYNILRDVLCVNAHHLESLDLSFRECFDGAGNDRDTVLDRTGLFAPRTLHPAQSLSSFQLQSLKHLTLHNVSMRRAYLVLLPSFSPEKLRSLKIRDCRHSPNFLTGIMVNRIRLRLHTFEFVCENNHAPLLDHHHVDLEDEDSDDEEFGIGDAADEELEDNEEQIEDSPLNEAVVLSRFLESFGGLVRLSIYVRFMEGIVSASAIAQHRSTLRWYSYHPRSSSTPSTHMFDFYSDKEDLRGVLEVFNLEALGACIDPDVMRCQLWPMAPSKRLKLLHFRITGREYIPRNLVGEFVRAGYPDEEVPASMRNDRRMDVFENSSYRPLADHRFMDMEELFEFAVWAFGSDGLPNLKILAFGDFSHKGRYGWTQLLLCRREGGDNAHSHHVDAGGVNVDVRTESNSSSQPEYLPFRIMRAQDEPVWNDIADGKEFLQVCPEPTLDEIDLNDLLSNVGPNNDPFIGAIGDELNLGTPIFDFDSDSDMAQSLNEDHSMDSGVEAANDLESESGSDSNGEEDMRSDSDISLPDANVDDAMSSSSID</sequence>
<evidence type="ECO:0000256" key="1">
    <source>
        <dbReference type="SAM" id="MobiDB-lite"/>
    </source>
</evidence>
<keyword evidence="4" id="KW-1185">Reference proteome</keyword>
<name>A0A507QTU3_MONPU</name>
<proteinExistence type="predicted"/>
<dbReference type="SUPFAM" id="SSF52047">
    <property type="entry name" value="RNI-like"/>
    <property type="match status" value="1"/>
</dbReference>
<dbReference type="Pfam" id="PF00646">
    <property type="entry name" value="F-box"/>
    <property type="match status" value="1"/>
</dbReference>
<feature type="region of interest" description="Disordered" evidence="1">
    <location>
        <begin position="707"/>
        <end position="752"/>
    </location>
</feature>
<dbReference type="OrthoDB" id="1720422at2759"/>
<gene>
    <name evidence="3" type="ORF">MPDQ_007442</name>
</gene>
<evidence type="ECO:0000313" key="3">
    <source>
        <dbReference type="EMBL" id="TQB71583.1"/>
    </source>
</evidence>
<protein>
    <recommendedName>
        <fullName evidence="2">F-box domain-containing protein</fullName>
    </recommendedName>
</protein>
<dbReference type="AlphaFoldDB" id="A0A507QTU3"/>
<dbReference type="InterPro" id="IPR001810">
    <property type="entry name" value="F-box_dom"/>
</dbReference>